<reference evidence="7" key="1">
    <citation type="submission" date="2025-08" db="UniProtKB">
        <authorList>
            <consortium name="Ensembl"/>
        </authorList>
    </citation>
    <scope>IDENTIFICATION</scope>
</reference>
<keyword evidence="4" id="KW-0904">Protein phosphatase</keyword>
<evidence type="ECO:0000313" key="7">
    <source>
        <dbReference type="Ensembl" id="ENSVKKP00000002094.1"/>
    </source>
</evidence>
<dbReference type="AlphaFoldDB" id="A0A8D2IN32"/>
<dbReference type="Ensembl" id="ENSVKKT00000002160.1">
    <property type="protein sequence ID" value="ENSVKKP00000002094.1"/>
    <property type="gene ID" value="ENSVKKG00000001701.1"/>
</dbReference>
<evidence type="ECO:0000259" key="6">
    <source>
        <dbReference type="Pfam" id="PF05706"/>
    </source>
</evidence>
<dbReference type="GO" id="GO:0004725">
    <property type="term" value="F:protein tyrosine phosphatase activity"/>
    <property type="evidence" value="ECO:0007669"/>
    <property type="project" value="UniProtKB-EC"/>
</dbReference>
<comment type="similarity">
    <text evidence="1">Belongs to the protein-tyrosine phosphatase family.</text>
</comment>
<sequence>MHPCCIILGCRFKSTRRSLQKDIDELRNHGVQDIFVLCTRGELSKYRVPHLLEAYQSHRITVHHHPIPDGETPDITRCCLILNELRSCLKYNRKTLMHCYGGLGRSCLIAACLLLLRDFRASGAMQTVKQYNYLHDFKDALAAHLATEGTLARPISR</sequence>
<feature type="active site" description="Phosphocysteine intermediate" evidence="5">
    <location>
        <position position="99"/>
    </location>
</feature>
<dbReference type="Pfam" id="PF05706">
    <property type="entry name" value="CDKN3"/>
    <property type="match status" value="1"/>
</dbReference>
<dbReference type="EC" id="3.1.3.48" evidence="2"/>
<dbReference type="InterPro" id="IPR022778">
    <property type="entry name" value="CDKN3"/>
</dbReference>
<protein>
    <recommendedName>
        <fullName evidence="2">protein-tyrosine-phosphatase</fullName>
        <ecNumber evidence="2">3.1.3.48</ecNumber>
    </recommendedName>
</protein>
<reference evidence="7" key="2">
    <citation type="submission" date="2025-09" db="UniProtKB">
        <authorList>
            <consortium name="Ensembl"/>
        </authorList>
    </citation>
    <scope>IDENTIFICATION</scope>
</reference>
<evidence type="ECO:0000313" key="8">
    <source>
        <dbReference type="Proteomes" id="UP000694545"/>
    </source>
</evidence>
<evidence type="ECO:0000256" key="4">
    <source>
        <dbReference type="ARBA" id="ARBA00022912"/>
    </source>
</evidence>
<evidence type="ECO:0000256" key="2">
    <source>
        <dbReference type="ARBA" id="ARBA00013064"/>
    </source>
</evidence>
<dbReference type="OMA" id="YQSHRIT"/>
<name>A0A8D2IN32_VARKO</name>
<keyword evidence="3" id="KW-0378">Hydrolase</keyword>
<feature type="domain" description="CDKN3" evidence="6">
    <location>
        <begin position="4"/>
        <end position="116"/>
    </location>
</feature>
<dbReference type="CDD" id="cd14505">
    <property type="entry name" value="CDKN3-like"/>
    <property type="match status" value="1"/>
</dbReference>
<accession>A0A8D2IN32</accession>
<organism evidence="7 8">
    <name type="scientific">Varanus komodoensis</name>
    <name type="common">Komodo dragon</name>
    <dbReference type="NCBI Taxonomy" id="61221"/>
    <lineage>
        <taxon>Eukaryota</taxon>
        <taxon>Metazoa</taxon>
        <taxon>Chordata</taxon>
        <taxon>Craniata</taxon>
        <taxon>Vertebrata</taxon>
        <taxon>Euteleostomi</taxon>
        <taxon>Lepidosauria</taxon>
        <taxon>Squamata</taxon>
        <taxon>Bifurcata</taxon>
        <taxon>Unidentata</taxon>
        <taxon>Episquamata</taxon>
        <taxon>Toxicofera</taxon>
        <taxon>Anguimorpha</taxon>
        <taxon>Paleoanguimorpha</taxon>
        <taxon>Varanoidea</taxon>
        <taxon>Varanidae</taxon>
        <taxon>Varanus</taxon>
    </lineage>
</organism>
<evidence type="ECO:0000256" key="5">
    <source>
        <dbReference type="PIRSR" id="PIRSR037322-1"/>
    </source>
</evidence>
<keyword evidence="8" id="KW-1185">Reference proteome</keyword>
<dbReference type="PANTHER" id="PTHR23339">
    <property type="entry name" value="TYROSINE SPECIFIC PROTEIN PHOSPHATASE AND DUAL SPECIFICITY PROTEIN PHOSPHATASE"/>
    <property type="match status" value="1"/>
</dbReference>
<evidence type="ECO:0000256" key="1">
    <source>
        <dbReference type="ARBA" id="ARBA00009580"/>
    </source>
</evidence>
<dbReference type="InterPro" id="IPR008425">
    <property type="entry name" value="CDK_inhib_3"/>
</dbReference>
<dbReference type="InterPro" id="IPR050561">
    <property type="entry name" value="PTP"/>
</dbReference>
<proteinExistence type="inferred from homology"/>
<dbReference type="PIRSF" id="PIRSF037322">
    <property type="entry name" value="CDKN3"/>
    <property type="match status" value="1"/>
</dbReference>
<dbReference type="InterPro" id="IPR029021">
    <property type="entry name" value="Prot-tyrosine_phosphatase-like"/>
</dbReference>
<evidence type="ECO:0000256" key="3">
    <source>
        <dbReference type="ARBA" id="ARBA00022801"/>
    </source>
</evidence>
<dbReference type="Gene3D" id="3.90.190.10">
    <property type="entry name" value="Protein tyrosine phosphatase superfamily"/>
    <property type="match status" value="1"/>
</dbReference>
<dbReference type="SUPFAM" id="SSF52799">
    <property type="entry name" value="(Phosphotyrosine protein) phosphatases II"/>
    <property type="match status" value="1"/>
</dbReference>
<dbReference type="Proteomes" id="UP000694545">
    <property type="component" value="Unplaced"/>
</dbReference>